<dbReference type="PANTHER" id="PTHR30448:SF0">
    <property type="entry name" value="RNASE ADAPTER PROTEIN RAPZ"/>
    <property type="match status" value="1"/>
</dbReference>
<dbReference type="Proteomes" id="UP001138768">
    <property type="component" value="Unassembled WGS sequence"/>
</dbReference>
<dbReference type="SUPFAM" id="SSF52540">
    <property type="entry name" value="P-loop containing nucleoside triphosphate hydrolases"/>
    <property type="match status" value="1"/>
</dbReference>
<evidence type="ECO:0000313" key="7">
    <source>
        <dbReference type="EMBL" id="MBK1617682.1"/>
    </source>
</evidence>
<feature type="binding site" evidence="4">
    <location>
        <begin position="63"/>
        <end position="66"/>
    </location>
    <ligand>
        <name>GTP</name>
        <dbReference type="ChEBI" id="CHEBI:37565"/>
    </ligand>
</feature>
<gene>
    <name evidence="7" type="ORF">CKO42_04285</name>
</gene>
<keyword evidence="3 4" id="KW-0342">GTP-binding</keyword>
<dbReference type="InterPro" id="IPR053930">
    <property type="entry name" value="RapZ-like_N"/>
</dbReference>
<dbReference type="HAMAP" id="MF_00636">
    <property type="entry name" value="RapZ_like"/>
    <property type="match status" value="1"/>
</dbReference>
<dbReference type="EMBL" id="NRRY01000004">
    <property type="protein sequence ID" value="MBK1617682.1"/>
    <property type="molecule type" value="Genomic_DNA"/>
</dbReference>
<comment type="caution">
    <text evidence="7">The sequence shown here is derived from an EMBL/GenBank/DDBJ whole genome shotgun (WGS) entry which is preliminary data.</text>
</comment>
<keyword evidence="2 4" id="KW-0067">ATP-binding</keyword>
<dbReference type="Pfam" id="PF03668">
    <property type="entry name" value="RapZ-like_N"/>
    <property type="match status" value="1"/>
</dbReference>
<dbReference type="RefSeq" id="WP_200239752.1">
    <property type="nucleotide sequence ID" value="NZ_NRRY01000004.1"/>
</dbReference>
<protein>
    <submittedName>
        <fullName evidence="7">RNase adaptor protein RapZ</fullName>
    </submittedName>
</protein>
<dbReference type="InterPro" id="IPR053931">
    <property type="entry name" value="RapZ_C"/>
</dbReference>
<dbReference type="AlphaFoldDB" id="A0A9X0W623"/>
<dbReference type="Gene3D" id="3.40.50.300">
    <property type="entry name" value="P-loop containing nucleotide triphosphate hydrolases"/>
    <property type="match status" value="1"/>
</dbReference>
<accession>A0A9X0W623</accession>
<dbReference type="PANTHER" id="PTHR30448">
    <property type="entry name" value="RNASE ADAPTER PROTEIN RAPZ"/>
    <property type="match status" value="1"/>
</dbReference>
<proteinExistence type="inferred from homology"/>
<dbReference type="InterPro" id="IPR005337">
    <property type="entry name" value="RapZ-like"/>
</dbReference>
<sequence length="288" mass="31898">MELIIISGLSGAGKSVALRTLEDIGYVCIDNLPLFLLHDLALGLKQSRPEGGDGRGGTAIGIDARSGPELLDQLPGVIEALEAQGIAIRVIFLEADTPTLVTRFSETRRKHPLTGADRPLAEAIELERRLLEPLRRIAKTQIDTSSTNVHELKELVRENLNRKGRGQAPVLLQSFGFKNGIPSAADFVFDLRCLPNPHWQPGLRPLTGMDPEVAAFLESSSEAMQMRDDLIAFLDRWVPRFETDGRSYLTISIGCTGGRHRSVYMVEALRRHFEAQGHQILVRHRELG</sequence>
<keyword evidence="8" id="KW-1185">Reference proteome</keyword>
<keyword evidence="1 4" id="KW-0547">Nucleotide-binding</keyword>
<dbReference type="GO" id="GO:0005525">
    <property type="term" value="F:GTP binding"/>
    <property type="evidence" value="ECO:0007669"/>
    <property type="project" value="UniProtKB-UniRule"/>
</dbReference>
<feature type="domain" description="RapZ-like N-terminal" evidence="5">
    <location>
        <begin position="1"/>
        <end position="161"/>
    </location>
</feature>
<dbReference type="NCBIfam" id="NF003828">
    <property type="entry name" value="PRK05416.1"/>
    <property type="match status" value="1"/>
</dbReference>
<evidence type="ECO:0000256" key="2">
    <source>
        <dbReference type="ARBA" id="ARBA00022840"/>
    </source>
</evidence>
<dbReference type="InterPro" id="IPR027417">
    <property type="entry name" value="P-loop_NTPase"/>
</dbReference>
<name>A0A9X0W623_9GAMM</name>
<evidence type="ECO:0000259" key="5">
    <source>
        <dbReference type="Pfam" id="PF03668"/>
    </source>
</evidence>
<evidence type="ECO:0000313" key="8">
    <source>
        <dbReference type="Proteomes" id="UP001138768"/>
    </source>
</evidence>
<evidence type="ECO:0000256" key="3">
    <source>
        <dbReference type="ARBA" id="ARBA00023134"/>
    </source>
</evidence>
<dbReference type="Pfam" id="PF22740">
    <property type="entry name" value="PapZ_C"/>
    <property type="match status" value="1"/>
</dbReference>
<dbReference type="GO" id="GO:0005524">
    <property type="term" value="F:ATP binding"/>
    <property type="evidence" value="ECO:0007669"/>
    <property type="project" value="UniProtKB-UniRule"/>
</dbReference>
<organism evidence="7 8">
    <name type="scientific">Lamprobacter modestohalophilus</name>
    <dbReference type="NCBI Taxonomy" id="1064514"/>
    <lineage>
        <taxon>Bacteria</taxon>
        <taxon>Pseudomonadati</taxon>
        <taxon>Pseudomonadota</taxon>
        <taxon>Gammaproteobacteria</taxon>
        <taxon>Chromatiales</taxon>
        <taxon>Chromatiaceae</taxon>
        <taxon>Lamprobacter</taxon>
    </lineage>
</organism>
<reference evidence="7 8" key="1">
    <citation type="journal article" date="2020" name="Microorganisms">
        <title>Osmotic Adaptation and Compatible Solute Biosynthesis of Phototrophic Bacteria as Revealed from Genome Analyses.</title>
        <authorList>
            <person name="Imhoff J.F."/>
            <person name="Rahn T."/>
            <person name="Kunzel S."/>
            <person name="Keller A."/>
            <person name="Neulinger S.C."/>
        </authorList>
    </citation>
    <scope>NUCLEOTIDE SEQUENCE [LARGE SCALE GENOMIC DNA]</scope>
    <source>
        <strain evidence="7 8">DSM 25653</strain>
    </source>
</reference>
<dbReference type="PIRSF" id="PIRSF005052">
    <property type="entry name" value="P-loopkin"/>
    <property type="match status" value="1"/>
</dbReference>
<feature type="domain" description="RapZ C-terminal" evidence="6">
    <location>
        <begin position="170"/>
        <end position="287"/>
    </location>
</feature>
<feature type="binding site" evidence="4">
    <location>
        <begin position="8"/>
        <end position="15"/>
    </location>
    <ligand>
        <name>ATP</name>
        <dbReference type="ChEBI" id="CHEBI:30616"/>
    </ligand>
</feature>
<evidence type="ECO:0000259" key="6">
    <source>
        <dbReference type="Pfam" id="PF22740"/>
    </source>
</evidence>
<evidence type="ECO:0000256" key="4">
    <source>
        <dbReference type="HAMAP-Rule" id="MF_00636"/>
    </source>
</evidence>
<evidence type="ECO:0000256" key="1">
    <source>
        <dbReference type="ARBA" id="ARBA00022741"/>
    </source>
</evidence>